<sequence length="232" mass="24697">MRVVIAEDNVLLSSGLELLLAAKGCEVVAVVGDGEAFLEAVAEHRPDIAIVDVRLPPSFRDEGIHAALRARREHGALPILVLSQYVEREYAGELLSDGRGGIGYLLKDRIGRVGEFVDALRRVAAGGTAMDPEVVAQLLARRGGDPLDSLTARERESLALMAQGHDNATIAERMRISDNAVHKHIGNIFAKLGLSPDDSGHRRVRAVLAYLDGTAGAAAPPGPAAAPDERLR</sequence>
<evidence type="ECO:0000256" key="1">
    <source>
        <dbReference type="ARBA" id="ARBA00022553"/>
    </source>
</evidence>
<keyword evidence="9" id="KW-1185">Reference proteome</keyword>
<dbReference type="Gene3D" id="3.40.50.2300">
    <property type="match status" value="1"/>
</dbReference>
<dbReference type="Proteomes" id="UP000669179">
    <property type="component" value="Unassembled WGS sequence"/>
</dbReference>
<dbReference type="InterPro" id="IPR000792">
    <property type="entry name" value="Tscrpt_reg_LuxR_C"/>
</dbReference>
<evidence type="ECO:0000256" key="3">
    <source>
        <dbReference type="ARBA" id="ARBA00023125"/>
    </source>
</evidence>
<dbReference type="SUPFAM" id="SSF52172">
    <property type="entry name" value="CheY-like"/>
    <property type="match status" value="1"/>
</dbReference>
<keyword evidence="1 5" id="KW-0597">Phosphoprotein</keyword>
<keyword evidence="3" id="KW-0238">DNA-binding</keyword>
<comment type="caution">
    <text evidence="8">The sequence shown here is derived from an EMBL/GenBank/DDBJ whole genome shotgun (WGS) entry which is preliminary data.</text>
</comment>
<dbReference type="CDD" id="cd17535">
    <property type="entry name" value="REC_NarL-like"/>
    <property type="match status" value="1"/>
</dbReference>
<dbReference type="PANTHER" id="PTHR43214">
    <property type="entry name" value="TWO-COMPONENT RESPONSE REGULATOR"/>
    <property type="match status" value="1"/>
</dbReference>
<evidence type="ECO:0000259" key="6">
    <source>
        <dbReference type="PROSITE" id="PS50043"/>
    </source>
</evidence>
<dbReference type="InterPro" id="IPR001789">
    <property type="entry name" value="Sig_transdc_resp-reg_receiver"/>
</dbReference>
<evidence type="ECO:0000256" key="2">
    <source>
        <dbReference type="ARBA" id="ARBA00023015"/>
    </source>
</evidence>
<dbReference type="GO" id="GO:0006355">
    <property type="term" value="P:regulation of DNA-templated transcription"/>
    <property type="evidence" value="ECO:0007669"/>
    <property type="project" value="InterPro"/>
</dbReference>
<dbReference type="EMBL" id="JAGEOJ010000001">
    <property type="protein sequence ID" value="MBO2445975.1"/>
    <property type="molecule type" value="Genomic_DNA"/>
</dbReference>
<protein>
    <submittedName>
        <fullName evidence="8">Response regulator transcription factor</fullName>
    </submittedName>
</protein>
<proteinExistence type="predicted"/>
<dbReference type="AlphaFoldDB" id="A0A939T7K5"/>
<keyword evidence="4" id="KW-0804">Transcription</keyword>
<dbReference type="PROSITE" id="PS50043">
    <property type="entry name" value="HTH_LUXR_2"/>
    <property type="match status" value="1"/>
</dbReference>
<evidence type="ECO:0000259" key="7">
    <source>
        <dbReference type="PROSITE" id="PS50110"/>
    </source>
</evidence>
<dbReference type="SMART" id="SM00448">
    <property type="entry name" value="REC"/>
    <property type="match status" value="1"/>
</dbReference>
<name>A0A939T7K5_9ACTN</name>
<dbReference type="InterPro" id="IPR058245">
    <property type="entry name" value="NreC/VraR/RcsB-like_REC"/>
</dbReference>
<evidence type="ECO:0000313" key="8">
    <source>
        <dbReference type="EMBL" id="MBO2445975.1"/>
    </source>
</evidence>
<dbReference type="CDD" id="cd06170">
    <property type="entry name" value="LuxR_C_like"/>
    <property type="match status" value="1"/>
</dbReference>
<feature type="domain" description="HTH luxR-type" evidence="6">
    <location>
        <begin position="143"/>
        <end position="214"/>
    </location>
</feature>
<dbReference type="RefSeq" id="WP_208253552.1">
    <property type="nucleotide sequence ID" value="NZ_JAGEOJ010000001.1"/>
</dbReference>
<reference evidence="8" key="1">
    <citation type="submission" date="2021-03" db="EMBL/GenBank/DDBJ databases">
        <authorList>
            <person name="Kanchanasin P."/>
            <person name="Saeng-In P."/>
            <person name="Phongsopitanun W."/>
            <person name="Yuki M."/>
            <person name="Kudo T."/>
            <person name="Ohkuma M."/>
            <person name="Tanasupawat S."/>
        </authorList>
    </citation>
    <scope>NUCLEOTIDE SEQUENCE</scope>
    <source>
        <strain evidence="8">GKU 128</strain>
    </source>
</reference>
<dbReference type="InterPro" id="IPR016032">
    <property type="entry name" value="Sig_transdc_resp-reg_C-effctor"/>
</dbReference>
<dbReference type="InterPro" id="IPR039420">
    <property type="entry name" value="WalR-like"/>
</dbReference>
<evidence type="ECO:0000313" key="9">
    <source>
        <dbReference type="Proteomes" id="UP000669179"/>
    </source>
</evidence>
<dbReference type="PANTHER" id="PTHR43214:SF24">
    <property type="entry name" value="TRANSCRIPTIONAL REGULATORY PROTEIN NARL-RELATED"/>
    <property type="match status" value="1"/>
</dbReference>
<feature type="modified residue" description="4-aspartylphosphate" evidence="5">
    <location>
        <position position="52"/>
    </location>
</feature>
<dbReference type="PROSITE" id="PS50110">
    <property type="entry name" value="RESPONSE_REGULATORY"/>
    <property type="match status" value="1"/>
</dbReference>
<organism evidence="8 9">
    <name type="scientific">Actinomadura barringtoniae</name>
    <dbReference type="NCBI Taxonomy" id="1427535"/>
    <lineage>
        <taxon>Bacteria</taxon>
        <taxon>Bacillati</taxon>
        <taxon>Actinomycetota</taxon>
        <taxon>Actinomycetes</taxon>
        <taxon>Streptosporangiales</taxon>
        <taxon>Thermomonosporaceae</taxon>
        <taxon>Actinomadura</taxon>
    </lineage>
</organism>
<keyword evidence="2" id="KW-0805">Transcription regulation</keyword>
<dbReference type="InterPro" id="IPR011006">
    <property type="entry name" value="CheY-like_superfamily"/>
</dbReference>
<accession>A0A939T7K5</accession>
<dbReference type="SUPFAM" id="SSF46894">
    <property type="entry name" value="C-terminal effector domain of the bipartite response regulators"/>
    <property type="match status" value="1"/>
</dbReference>
<evidence type="ECO:0000256" key="4">
    <source>
        <dbReference type="ARBA" id="ARBA00023163"/>
    </source>
</evidence>
<dbReference type="SMART" id="SM00421">
    <property type="entry name" value="HTH_LUXR"/>
    <property type="match status" value="1"/>
</dbReference>
<gene>
    <name evidence="8" type="ORF">J4573_02635</name>
</gene>
<dbReference type="GO" id="GO:0003677">
    <property type="term" value="F:DNA binding"/>
    <property type="evidence" value="ECO:0007669"/>
    <property type="project" value="UniProtKB-KW"/>
</dbReference>
<feature type="domain" description="Response regulatory" evidence="7">
    <location>
        <begin position="2"/>
        <end position="122"/>
    </location>
</feature>
<dbReference type="GO" id="GO:0000160">
    <property type="term" value="P:phosphorelay signal transduction system"/>
    <property type="evidence" value="ECO:0007669"/>
    <property type="project" value="InterPro"/>
</dbReference>
<dbReference type="PRINTS" id="PR00038">
    <property type="entry name" value="HTHLUXR"/>
</dbReference>
<evidence type="ECO:0000256" key="5">
    <source>
        <dbReference type="PROSITE-ProRule" id="PRU00169"/>
    </source>
</evidence>
<dbReference type="Pfam" id="PF00072">
    <property type="entry name" value="Response_reg"/>
    <property type="match status" value="1"/>
</dbReference>
<dbReference type="Pfam" id="PF00196">
    <property type="entry name" value="GerE"/>
    <property type="match status" value="1"/>
</dbReference>